<organism evidence="1 2">
    <name type="scientific">Bacteroides fragilis str. 2-F-2 #4</name>
    <dbReference type="NCBI Taxonomy" id="1339280"/>
    <lineage>
        <taxon>Bacteria</taxon>
        <taxon>Pseudomonadati</taxon>
        <taxon>Bacteroidota</taxon>
        <taxon>Bacteroidia</taxon>
        <taxon>Bacteroidales</taxon>
        <taxon>Bacteroidaceae</taxon>
        <taxon>Bacteroides</taxon>
    </lineage>
</organism>
<evidence type="ECO:0000313" key="1">
    <source>
        <dbReference type="EMBL" id="EXZ44486.1"/>
    </source>
</evidence>
<dbReference type="PATRIC" id="fig|1339280.3.peg.2249"/>
<comment type="caution">
    <text evidence="1">The sequence shown here is derived from an EMBL/GenBank/DDBJ whole genome shotgun (WGS) entry which is preliminary data.</text>
</comment>
<dbReference type="AlphaFoldDB" id="A0A016BV56"/>
<dbReference type="Proteomes" id="UP000022272">
    <property type="component" value="Unassembled WGS sequence"/>
</dbReference>
<sequence>MALWGCLCATLTSPKCHFGKRIPKHDFTNRKRKTKRKWNSNH</sequence>
<evidence type="ECO:0000313" key="2">
    <source>
        <dbReference type="Proteomes" id="UP000022272"/>
    </source>
</evidence>
<gene>
    <name evidence="1" type="ORF">M076_2350</name>
</gene>
<protein>
    <submittedName>
        <fullName evidence="1">Uncharacterized protein</fullName>
    </submittedName>
</protein>
<reference evidence="1 2" key="1">
    <citation type="submission" date="2014-02" db="EMBL/GenBank/DDBJ databases">
        <authorList>
            <person name="Sears C."/>
            <person name="Carroll K."/>
            <person name="Sack B.R."/>
            <person name="Qadri F."/>
            <person name="Myers L.L."/>
            <person name="Chung G.-T."/>
            <person name="Escheverria P."/>
            <person name="Fraser C.M."/>
            <person name="Sadzewicz L."/>
            <person name="Shefchek K.A."/>
            <person name="Tallon L."/>
            <person name="Das S.P."/>
            <person name="Daugherty S."/>
            <person name="Mongodin E.F."/>
        </authorList>
    </citation>
    <scope>NUCLEOTIDE SEQUENCE [LARGE SCALE GENOMIC DNA]</scope>
    <source>
        <strain evidence="1 2">2-F-2 #4</strain>
    </source>
</reference>
<proteinExistence type="predicted"/>
<accession>A0A016BV56</accession>
<dbReference type="EMBL" id="JGDM01000062">
    <property type="protein sequence ID" value="EXZ44486.1"/>
    <property type="molecule type" value="Genomic_DNA"/>
</dbReference>
<name>A0A016BV56_BACFG</name>